<evidence type="ECO:0000256" key="2">
    <source>
        <dbReference type="ARBA" id="ARBA00022801"/>
    </source>
</evidence>
<dbReference type="AlphaFoldDB" id="A0A835YNC7"/>
<evidence type="ECO:0000256" key="3">
    <source>
        <dbReference type="ARBA" id="ARBA00022963"/>
    </source>
</evidence>
<dbReference type="GO" id="GO:0003847">
    <property type="term" value="F:1-alkyl-2-acetylglycerophosphocholine esterase activity"/>
    <property type="evidence" value="ECO:0007669"/>
    <property type="project" value="UniProtKB-EC"/>
</dbReference>
<keyword evidence="4" id="KW-0443">Lipid metabolism</keyword>
<name>A0A835YNC7_9CHLO</name>
<feature type="compositionally biased region" description="Low complexity" evidence="5">
    <location>
        <begin position="169"/>
        <end position="185"/>
    </location>
</feature>
<evidence type="ECO:0000313" key="7">
    <source>
        <dbReference type="Proteomes" id="UP000612055"/>
    </source>
</evidence>
<evidence type="ECO:0000256" key="1">
    <source>
        <dbReference type="ARBA" id="ARBA00013201"/>
    </source>
</evidence>
<feature type="compositionally biased region" description="Low complexity" evidence="5">
    <location>
        <begin position="441"/>
        <end position="454"/>
    </location>
</feature>
<evidence type="ECO:0000256" key="4">
    <source>
        <dbReference type="ARBA" id="ARBA00023098"/>
    </source>
</evidence>
<reference evidence="6" key="1">
    <citation type="journal article" date="2020" name="bioRxiv">
        <title>Comparative genomics of Chlamydomonas.</title>
        <authorList>
            <person name="Craig R.J."/>
            <person name="Hasan A.R."/>
            <person name="Ness R.W."/>
            <person name="Keightley P.D."/>
        </authorList>
    </citation>
    <scope>NUCLEOTIDE SEQUENCE</scope>
    <source>
        <strain evidence="6">CCAP 11/70</strain>
    </source>
</reference>
<dbReference type="PANTHER" id="PTHR10272">
    <property type="entry name" value="PLATELET-ACTIVATING FACTOR ACETYLHYDROLASE"/>
    <property type="match status" value="1"/>
</dbReference>
<sequence length="520" mass="53390">MAAPTGPHTVGACDLAATRPHLAATIAPNGQELSKGLERLAGRLFYPATKPTGFSVPCTWIPHYAYAQGYIGYIFKLVNKTGIAISAARVALTGLAYTLGVSRVLPVHYQAPVDRSLGPLPVVIFSHGIAGTRNAYSSICIELASRGYVVMALEHSDGSASTARLPRLAPASSSSSNSASNPAPASAAAAVGASGNGPAFSAAASASYDGTADYGSEYVGYGGFGDKPEQLRKTRHRVAEVNAALQLLRRIHEGHPEGIREVPSAVASGLEGQLDLSRTAVVGHSYGGATAAAAAAMLPDLKAAICLDPWWDCFEESWPVTSRWAAPNPLLVIGSHDWNTPLAGGRLKCGGVNQERVLAAAAAGGGGALLVVPKGSSHSSFDDILLLYGKSLMAVLRYVGMRAQLEPRTAHRVNMFCIRHFLDSHLPQPVSASSGQPQKGAPAPASAEAAAAAAVPTPIRQGDLDAYREELGELGEIVRVFPGAAASGMTAAGATAAKATRSSAEAPAGVEAVPIAAAAQ</sequence>
<dbReference type="Gene3D" id="3.40.50.1820">
    <property type="entry name" value="alpha/beta hydrolase"/>
    <property type="match status" value="1"/>
</dbReference>
<keyword evidence="7" id="KW-1185">Reference proteome</keyword>
<organism evidence="6 7">
    <name type="scientific">Edaphochlamys debaryana</name>
    <dbReference type="NCBI Taxonomy" id="47281"/>
    <lineage>
        <taxon>Eukaryota</taxon>
        <taxon>Viridiplantae</taxon>
        <taxon>Chlorophyta</taxon>
        <taxon>core chlorophytes</taxon>
        <taxon>Chlorophyceae</taxon>
        <taxon>CS clade</taxon>
        <taxon>Chlamydomonadales</taxon>
        <taxon>Chlamydomonadales incertae sedis</taxon>
        <taxon>Edaphochlamys</taxon>
    </lineage>
</organism>
<feature type="region of interest" description="Disordered" evidence="5">
    <location>
        <begin position="428"/>
        <end position="454"/>
    </location>
</feature>
<dbReference type="EMBL" id="JAEHOE010000003">
    <property type="protein sequence ID" value="KAG2500884.1"/>
    <property type="molecule type" value="Genomic_DNA"/>
</dbReference>
<dbReference type="Pfam" id="PF03403">
    <property type="entry name" value="PAF-AH_p_II"/>
    <property type="match status" value="1"/>
</dbReference>
<feature type="region of interest" description="Disordered" evidence="5">
    <location>
        <begin position="165"/>
        <end position="185"/>
    </location>
</feature>
<comment type="caution">
    <text evidence="6">The sequence shown here is derived from an EMBL/GenBank/DDBJ whole genome shotgun (WGS) entry which is preliminary data.</text>
</comment>
<accession>A0A835YNC7</accession>
<dbReference type="OrthoDB" id="2363873at2759"/>
<gene>
    <name evidence="6" type="ORF">HYH03_001644</name>
</gene>
<protein>
    <recommendedName>
        <fullName evidence="1">1-alkyl-2-acetylglycerophosphocholine esterase</fullName>
        <ecNumber evidence="1">3.1.1.47</ecNumber>
    </recommendedName>
</protein>
<dbReference type="EC" id="3.1.1.47" evidence="1"/>
<dbReference type="SUPFAM" id="SSF53474">
    <property type="entry name" value="alpha/beta-Hydrolases"/>
    <property type="match status" value="1"/>
</dbReference>
<keyword evidence="3" id="KW-0442">Lipid degradation</keyword>
<dbReference type="GO" id="GO:0016042">
    <property type="term" value="P:lipid catabolic process"/>
    <property type="evidence" value="ECO:0007669"/>
    <property type="project" value="UniProtKB-KW"/>
</dbReference>
<keyword evidence="2" id="KW-0378">Hydrolase</keyword>
<dbReference type="PANTHER" id="PTHR10272:SF0">
    <property type="entry name" value="PLATELET-ACTIVATING FACTOR ACETYLHYDROLASE"/>
    <property type="match status" value="1"/>
</dbReference>
<evidence type="ECO:0000256" key="5">
    <source>
        <dbReference type="SAM" id="MobiDB-lite"/>
    </source>
</evidence>
<dbReference type="InterPro" id="IPR029058">
    <property type="entry name" value="AB_hydrolase_fold"/>
</dbReference>
<evidence type="ECO:0000313" key="6">
    <source>
        <dbReference type="EMBL" id="KAG2500884.1"/>
    </source>
</evidence>
<dbReference type="Proteomes" id="UP000612055">
    <property type="component" value="Unassembled WGS sequence"/>
</dbReference>
<proteinExistence type="predicted"/>